<proteinExistence type="predicted"/>
<dbReference type="RefSeq" id="WP_038751568.1">
    <property type="nucleotide sequence ID" value="NZ_CP013417.1"/>
</dbReference>
<dbReference type="PANTHER" id="PTHR34069:SF2">
    <property type="entry name" value="BETA-KETOACYL-[ACYL-CARRIER-PROTEIN] SYNTHASE III"/>
    <property type="match status" value="1"/>
</dbReference>
<evidence type="ECO:0000313" key="3">
    <source>
        <dbReference type="Proteomes" id="UP000070255"/>
    </source>
</evidence>
<reference evidence="2 3" key="1">
    <citation type="submission" date="2015-11" db="EMBL/GenBank/DDBJ databases">
        <authorList>
            <person name="Sahl J."/>
            <person name="Wagner D."/>
            <person name="Keim P."/>
        </authorList>
    </citation>
    <scope>NUCLEOTIDE SEQUENCE [LARGE SCALE GENOMIC DNA]</scope>
    <source>
        <strain evidence="2 3">BDU18</strain>
    </source>
</reference>
<keyword evidence="3" id="KW-1185">Reference proteome</keyword>
<sequence>MLTIHHTAIRQPSRQTVDAAQAAGRYRYDGRLTPSAIRFAMPYERLDYDADAFAHLSRSTPASLPVETDGLTLSDLALAAVRDVVDAAGPSARESISHIVVAQASLNEQAGESVAGRMQHALELKHVVPFALGQCGTLGFYTALPLASGLLRHGGRMLFVAADKWVYPFLRAYGDFVAYGDGAAALLLSDTDADDGGGSAERDGESDGGEGSGSNGGARVLGHALAHGDAIADPWARRPAELERALIAPTVDAARAALGDAGVDAAQIDCFAPSGFGSSFRTALAHALAIPPSRLQTRDGAEHLSTADTPRALARAQASLAPGERRLALFCDTALAGGAGALVAELRGAHAAPPSTRTRYPS</sequence>
<feature type="region of interest" description="Disordered" evidence="1">
    <location>
        <begin position="194"/>
        <end position="218"/>
    </location>
</feature>
<dbReference type="EMBL" id="LNJQ01000001">
    <property type="protein sequence ID" value="KWZ44238.1"/>
    <property type="molecule type" value="Genomic_DNA"/>
</dbReference>
<dbReference type="Gene3D" id="3.40.47.10">
    <property type="match status" value="2"/>
</dbReference>
<organism evidence="2 3">
    <name type="scientific">Burkholderia savannae</name>
    <dbReference type="NCBI Taxonomy" id="1637837"/>
    <lineage>
        <taxon>Bacteria</taxon>
        <taxon>Pseudomonadati</taxon>
        <taxon>Pseudomonadota</taxon>
        <taxon>Betaproteobacteria</taxon>
        <taxon>Burkholderiales</taxon>
        <taxon>Burkholderiaceae</taxon>
        <taxon>Burkholderia</taxon>
        <taxon>pseudomallei group</taxon>
    </lineage>
</organism>
<evidence type="ECO:0000313" key="2">
    <source>
        <dbReference type="EMBL" id="KWZ44238.1"/>
    </source>
</evidence>
<gene>
    <name evidence="2" type="ORF">WS72_16165</name>
</gene>
<dbReference type="InterPro" id="IPR016039">
    <property type="entry name" value="Thiolase-like"/>
</dbReference>
<dbReference type="SUPFAM" id="SSF53901">
    <property type="entry name" value="Thiolase-like"/>
    <property type="match status" value="2"/>
</dbReference>
<evidence type="ECO:0000256" key="1">
    <source>
        <dbReference type="SAM" id="MobiDB-lite"/>
    </source>
</evidence>
<comment type="caution">
    <text evidence="2">The sequence shown here is derived from an EMBL/GenBank/DDBJ whole genome shotgun (WGS) entry which is preliminary data.</text>
</comment>
<dbReference type="PANTHER" id="PTHR34069">
    <property type="entry name" value="3-OXOACYL-[ACYL-CARRIER-PROTEIN] SYNTHASE 3"/>
    <property type="match status" value="1"/>
</dbReference>
<accession>A0ABR5TH39</accession>
<name>A0ABR5TH39_9BURK</name>
<protein>
    <submittedName>
        <fullName evidence="2">3-oxoacyl-ACP synthase</fullName>
    </submittedName>
</protein>
<dbReference type="Proteomes" id="UP000070255">
    <property type="component" value="Unassembled WGS sequence"/>
</dbReference>